<reference evidence="2" key="2">
    <citation type="submission" date="2022-09" db="EMBL/GenBank/DDBJ databases">
        <title>Biosynthetic gene clusters of Dactylosporangioum fulvum.</title>
        <authorList>
            <person name="Caradec T."/>
        </authorList>
    </citation>
    <scope>NUCLEOTIDE SEQUENCE</scope>
    <source>
        <strain evidence="2">NRRL B-16292</strain>
    </source>
</reference>
<reference evidence="2" key="1">
    <citation type="submission" date="2021-04" db="EMBL/GenBank/DDBJ databases">
        <authorList>
            <person name="Hartkoorn R.C."/>
            <person name="Beaudoing E."/>
            <person name="Hot D."/>
        </authorList>
    </citation>
    <scope>NUCLEOTIDE SEQUENCE</scope>
    <source>
        <strain evidence="2">NRRL B-16292</strain>
    </source>
</reference>
<dbReference type="RefSeq" id="WP_259858307.1">
    <property type="nucleotide sequence ID" value="NZ_BAAAST010000135.1"/>
</dbReference>
<protein>
    <recommendedName>
        <fullName evidence="4">Resolvase/invertase-type recombinase catalytic domain-containing protein</fullName>
    </recommendedName>
</protein>
<dbReference type="EMBL" id="CP073720">
    <property type="protein sequence ID" value="UWP80545.1"/>
    <property type="molecule type" value="Genomic_DNA"/>
</dbReference>
<evidence type="ECO:0000256" key="1">
    <source>
        <dbReference type="SAM" id="MobiDB-lite"/>
    </source>
</evidence>
<dbReference type="Proteomes" id="UP001059617">
    <property type="component" value="Chromosome"/>
</dbReference>
<keyword evidence="3" id="KW-1185">Reference proteome</keyword>
<feature type="region of interest" description="Disordered" evidence="1">
    <location>
        <begin position="1"/>
        <end position="22"/>
    </location>
</feature>
<name>A0ABY5VSK3_9ACTN</name>
<evidence type="ECO:0000313" key="2">
    <source>
        <dbReference type="EMBL" id="UWP80545.1"/>
    </source>
</evidence>
<proteinExistence type="predicted"/>
<organism evidence="2 3">
    <name type="scientific">Dactylosporangium fulvum</name>
    <dbReference type="NCBI Taxonomy" id="53359"/>
    <lineage>
        <taxon>Bacteria</taxon>
        <taxon>Bacillati</taxon>
        <taxon>Actinomycetota</taxon>
        <taxon>Actinomycetes</taxon>
        <taxon>Micromonosporales</taxon>
        <taxon>Micromonosporaceae</taxon>
        <taxon>Dactylosporangium</taxon>
    </lineage>
</organism>
<gene>
    <name evidence="2" type="ORF">Dfulv_36065</name>
</gene>
<sequence>MFERVAERAPSPPPRPSDTTDPARVFAALDADPTNINVTQESLPRALQLIRLLAAEASKRGHRVGVNTKTKHPRAYLQIGQARRAVTLTEEYDRSSTCPPPRNCGIYVVARG</sequence>
<evidence type="ECO:0008006" key="4">
    <source>
        <dbReference type="Google" id="ProtNLM"/>
    </source>
</evidence>
<evidence type="ECO:0000313" key="3">
    <source>
        <dbReference type="Proteomes" id="UP001059617"/>
    </source>
</evidence>
<accession>A0ABY5VSK3</accession>